<feature type="compositionally biased region" description="Basic and acidic residues" evidence="1">
    <location>
        <begin position="307"/>
        <end position="326"/>
    </location>
</feature>
<sequence length="622" mass="67819">MFKDTATKPTAPTAARKEAVNIKRCCPEKASIRGLSPSIPLRNIRTSVEANKKLLPHPSSTSAPATSIFRLSPPDIYKPLPPVPLFQKNSSMFPFPAAAFTPQSQKGSSMSVKGYAQAQSAQQTHQPQTLKQQQQEAEQETKFLTLLSLLEKALRHTHYAVCGRAALYIWGYRQNPPENVSIVCPDGNEEIILLWAKTQGWTVVVSGVRGCSFEVTLPGKPGKDGKIREVTVKTAQRMGLTLGHDDLVKEGGIMPMAVKGTWAEAEKKVLKTTAAVVTLPALLGMLIEGFITEVNPRHHHHHQQHHHQSEPKAEPKSEAAARDSSQKRVEEAAKIILWVLSRLAERGERLSQDQVPETFLTPFLAGWPEAHALLEELGVSTFDSHFDYHQDQDQADSQPKPEQKSESESRSRLTLDAGTLAALEGLPFVPPIPPRSPKRMTPLSQRAPERTTSAASAASVASSLSCTSENTIALIQNEIESWNYLSLEEAALATREYETASPPLAASRLSRLSSKVLTAETDSTAAETDLMTEMTESINAWTTAYSSSSLATYTSTVPVVPALSTAGSSCSSKKSKSGSQLSSSSVTSGSQSGRSTAKRVLPPWKSSWDERIVRKGEYPEWI</sequence>
<protein>
    <submittedName>
        <fullName evidence="2">Uncharacterized protein</fullName>
    </submittedName>
</protein>
<feature type="region of interest" description="Disordered" evidence="1">
    <location>
        <begin position="391"/>
        <end position="413"/>
    </location>
</feature>
<dbReference type="VEuPathDB" id="FungiDB:SMAC_01501"/>
<feature type="region of interest" description="Disordered" evidence="1">
    <location>
        <begin position="565"/>
        <end position="601"/>
    </location>
</feature>
<dbReference type="EMBL" id="NMPR01000148">
    <property type="protein sequence ID" value="KAA8629126.1"/>
    <property type="molecule type" value="Genomic_DNA"/>
</dbReference>
<dbReference type="AlphaFoldDB" id="A0A8S8ZJV6"/>
<feature type="compositionally biased region" description="Basic residues" evidence="1">
    <location>
        <begin position="297"/>
        <end position="306"/>
    </location>
</feature>
<organism evidence="2 3">
    <name type="scientific">Sordaria macrospora</name>
    <dbReference type="NCBI Taxonomy" id="5147"/>
    <lineage>
        <taxon>Eukaryota</taxon>
        <taxon>Fungi</taxon>
        <taxon>Dikarya</taxon>
        <taxon>Ascomycota</taxon>
        <taxon>Pezizomycotina</taxon>
        <taxon>Sordariomycetes</taxon>
        <taxon>Sordariomycetidae</taxon>
        <taxon>Sordariales</taxon>
        <taxon>Sordariaceae</taxon>
        <taxon>Sordaria</taxon>
    </lineage>
</organism>
<feature type="region of interest" description="Disordered" evidence="1">
    <location>
        <begin position="111"/>
        <end position="136"/>
    </location>
</feature>
<name>A0A8S8ZJV6_SORMA</name>
<feature type="region of interest" description="Disordered" evidence="1">
    <location>
        <begin position="425"/>
        <end position="456"/>
    </location>
</feature>
<evidence type="ECO:0000313" key="2">
    <source>
        <dbReference type="EMBL" id="KAA8629126.1"/>
    </source>
</evidence>
<feature type="region of interest" description="Disordered" evidence="1">
    <location>
        <begin position="297"/>
        <end position="326"/>
    </location>
</feature>
<comment type="caution">
    <text evidence="2">The sequence shown here is derived from an EMBL/GenBank/DDBJ whole genome shotgun (WGS) entry which is preliminary data.</text>
</comment>
<reference evidence="2 3" key="1">
    <citation type="submission" date="2017-07" db="EMBL/GenBank/DDBJ databases">
        <title>Genome sequence of the Sordaria macrospora wild type strain R19027.</title>
        <authorList>
            <person name="Nowrousian M."/>
            <person name="Teichert I."/>
            <person name="Kueck U."/>
        </authorList>
    </citation>
    <scope>NUCLEOTIDE SEQUENCE [LARGE SCALE GENOMIC DNA]</scope>
    <source>
        <strain evidence="2 3">R19027</strain>
        <tissue evidence="2">Mycelium</tissue>
    </source>
</reference>
<feature type="compositionally biased region" description="Low complexity" evidence="1">
    <location>
        <begin position="565"/>
        <end position="595"/>
    </location>
</feature>
<gene>
    <name evidence="2" type="ORF">SMACR_01501</name>
</gene>
<proteinExistence type="predicted"/>
<accession>A0A8S8ZJV6</accession>
<evidence type="ECO:0000256" key="1">
    <source>
        <dbReference type="SAM" id="MobiDB-lite"/>
    </source>
</evidence>
<dbReference type="Proteomes" id="UP000433876">
    <property type="component" value="Unassembled WGS sequence"/>
</dbReference>
<feature type="compositionally biased region" description="Basic and acidic residues" evidence="1">
    <location>
        <begin position="399"/>
        <end position="413"/>
    </location>
</feature>
<evidence type="ECO:0000313" key="3">
    <source>
        <dbReference type="Proteomes" id="UP000433876"/>
    </source>
</evidence>
<feature type="compositionally biased region" description="Low complexity" evidence="1">
    <location>
        <begin position="116"/>
        <end position="136"/>
    </location>
</feature>